<evidence type="ECO:0000256" key="1">
    <source>
        <dbReference type="SAM" id="Phobius"/>
    </source>
</evidence>
<sequence>MSTSDWPPADPVLERAYRRLLHAYPRSYRRRHGAEIVTTLLEMTEPGRRRPALSDCWFLVAAGLRQRFRLPSRRPLAWVAAVLALLAGGALGAAGASWAAEQTFTALPAAEQGREVLTRVTGIPARLQMDVTSGPPLTGRYLWGSADVKHAAWDPAGARDRLTADGWQVGPSRATDQVDVPIPGPETGFEATRDGLLLSVHGESDTVFAEIHVADNGLLRPAVVLGLLAGALGGWLIAAAVARRRSRQAAVAAVATFTVLFAPVWSLYDNTVTVLRGLPGPDLLTVHSVLRPSHYWPAGPDWMSGLWPATAWTNVGLVTVGLLLAGVTIGLSRARPGPAAPVREVAL</sequence>
<organism evidence="2 3">
    <name type="scientific">Actinoplanes couchii</name>
    <dbReference type="NCBI Taxonomy" id="403638"/>
    <lineage>
        <taxon>Bacteria</taxon>
        <taxon>Bacillati</taxon>
        <taxon>Actinomycetota</taxon>
        <taxon>Actinomycetes</taxon>
        <taxon>Micromonosporales</taxon>
        <taxon>Micromonosporaceae</taxon>
        <taxon>Actinoplanes</taxon>
    </lineage>
</organism>
<gene>
    <name evidence="2" type="ORF">Aco03nite_078360</name>
</gene>
<protein>
    <recommendedName>
        <fullName evidence="4">Integral membrane protein</fullName>
    </recommendedName>
</protein>
<feature type="transmembrane region" description="Helical" evidence="1">
    <location>
        <begin position="222"/>
        <end position="242"/>
    </location>
</feature>
<feature type="transmembrane region" description="Helical" evidence="1">
    <location>
        <begin position="76"/>
        <end position="100"/>
    </location>
</feature>
<evidence type="ECO:0000313" key="3">
    <source>
        <dbReference type="Proteomes" id="UP000612282"/>
    </source>
</evidence>
<keyword evidence="3" id="KW-1185">Reference proteome</keyword>
<dbReference type="EMBL" id="BOMG01000097">
    <property type="protein sequence ID" value="GID59432.1"/>
    <property type="molecule type" value="Genomic_DNA"/>
</dbReference>
<proteinExistence type="predicted"/>
<name>A0ABQ3XLP0_9ACTN</name>
<reference evidence="2 3" key="1">
    <citation type="submission" date="2021-01" db="EMBL/GenBank/DDBJ databases">
        <title>Whole genome shotgun sequence of Actinoplanes couchii NBRC 106145.</title>
        <authorList>
            <person name="Komaki H."/>
            <person name="Tamura T."/>
        </authorList>
    </citation>
    <scope>NUCLEOTIDE SEQUENCE [LARGE SCALE GENOMIC DNA]</scope>
    <source>
        <strain evidence="2 3">NBRC 106145</strain>
    </source>
</reference>
<keyword evidence="1" id="KW-0812">Transmembrane</keyword>
<keyword evidence="1" id="KW-1133">Transmembrane helix</keyword>
<feature type="transmembrane region" description="Helical" evidence="1">
    <location>
        <begin position="311"/>
        <end position="331"/>
    </location>
</feature>
<comment type="caution">
    <text evidence="2">The sequence shown here is derived from an EMBL/GenBank/DDBJ whole genome shotgun (WGS) entry which is preliminary data.</text>
</comment>
<dbReference type="RefSeq" id="WP_203805523.1">
    <property type="nucleotide sequence ID" value="NZ_BAAAQE010000112.1"/>
</dbReference>
<dbReference type="Proteomes" id="UP000612282">
    <property type="component" value="Unassembled WGS sequence"/>
</dbReference>
<evidence type="ECO:0000313" key="2">
    <source>
        <dbReference type="EMBL" id="GID59432.1"/>
    </source>
</evidence>
<feature type="transmembrane region" description="Helical" evidence="1">
    <location>
        <begin position="249"/>
        <end position="268"/>
    </location>
</feature>
<evidence type="ECO:0008006" key="4">
    <source>
        <dbReference type="Google" id="ProtNLM"/>
    </source>
</evidence>
<accession>A0ABQ3XLP0</accession>
<keyword evidence="1" id="KW-0472">Membrane</keyword>